<dbReference type="RefSeq" id="WP_250196807.1">
    <property type="nucleotide sequence ID" value="NZ_CP097636.1"/>
</dbReference>
<dbReference type="Gene3D" id="1.20.120.1630">
    <property type="match status" value="1"/>
</dbReference>
<feature type="transmembrane region" description="Helical" evidence="1">
    <location>
        <begin position="6"/>
        <end position="25"/>
    </location>
</feature>
<protein>
    <submittedName>
        <fullName evidence="2">DUF1295 domain-containing protein</fullName>
    </submittedName>
</protein>
<evidence type="ECO:0000313" key="2">
    <source>
        <dbReference type="EMBL" id="URI08585.1"/>
    </source>
</evidence>
<feature type="transmembrane region" description="Helical" evidence="1">
    <location>
        <begin position="191"/>
        <end position="208"/>
    </location>
</feature>
<evidence type="ECO:0000256" key="1">
    <source>
        <dbReference type="SAM" id="Phobius"/>
    </source>
</evidence>
<keyword evidence="3" id="KW-1185">Reference proteome</keyword>
<dbReference type="PANTHER" id="PTHR32251:SF17">
    <property type="entry name" value="STEROID 5-ALPHA REDUCTASE C-TERMINAL DOMAIN-CONTAINING PROTEIN"/>
    <property type="match status" value="1"/>
</dbReference>
<dbReference type="PROSITE" id="PS50244">
    <property type="entry name" value="S5A_REDUCTASE"/>
    <property type="match status" value="1"/>
</dbReference>
<dbReference type="Pfam" id="PF06966">
    <property type="entry name" value="DUF1295"/>
    <property type="match status" value="1"/>
</dbReference>
<accession>A0ABY4SBB5</accession>
<dbReference type="PANTHER" id="PTHR32251">
    <property type="entry name" value="3-OXO-5-ALPHA-STEROID 4-DEHYDROGENASE"/>
    <property type="match status" value="1"/>
</dbReference>
<keyword evidence="1" id="KW-1133">Transmembrane helix</keyword>
<feature type="transmembrane region" description="Helical" evidence="1">
    <location>
        <begin position="107"/>
        <end position="133"/>
    </location>
</feature>
<dbReference type="Proteomes" id="UP001056201">
    <property type="component" value="Chromosome 2"/>
</dbReference>
<feature type="transmembrane region" description="Helical" evidence="1">
    <location>
        <begin position="61"/>
        <end position="80"/>
    </location>
</feature>
<feature type="transmembrane region" description="Helical" evidence="1">
    <location>
        <begin position="139"/>
        <end position="160"/>
    </location>
</feature>
<dbReference type="InterPro" id="IPR010721">
    <property type="entry name" value="UstE-like"/>
</dbReference>
<proteinExistence type="predicted"/>
<feature type="transmembrane region" description="Helical" evidence="1">
    <location>
        <begin position="37"/>
        <end position="55"/>
    </location>
</feature>
<reference evidence="2" key="1">
    <citation type="submission" date="2022-05" db="EMBL/GenBank/DDBJ databases">
        <title>An RpoN-dependent PEP-CTERM gene is involved in floc formation of an Aquincola tertiaricarbonis strain.</title>
        <authorList>
            <person name="Qiu D."/>
            <person name="Xia M."/>
        </authorList>
    </citation>
    <scope>NUCLEOTIDE SEQUENCE</scope>
    <source>
        <strain evidence="2">RN12</strain>
    </source>
</reference>
<sequence length="271" mass="29522">MTTLHVAAVGFTAGLALAVLTWVASVARHDASLVDRVWGPMIVATGGAMAWQLGATDVRTLTMLVIAGLWALRLAGYITWRNWGHGEDRRYQAIRARNQPGFAFKSLYLVFGLQAVLAWIVALPFLAAALGMLGNERDWMWLDGLGAALAVFGLVFEAVADGQMAAFKANPAHKGQVMDRGLWRYSRHPNYFGETCVWWGLGLMALAAGGWWALLSPLLMTVLLLKVSGVSLLEKDMHERRPGYREYVARTNAFLPGPPKSGAAAATEGRQ</sequence>
<gene>
    <name evidence="2" type="ORF">MW290_23685</name>
</gene>
<keyword evidence="1" id="KW-0812">Transmembrane</keyword>
<name>A0ABY4SBB5_AQUTE</name>
<evidence type="ECO:0000313" key="3">
    <source>
        <dbReference type="Proteomes" id="UP001056201"/>
    </source>
</evidence>
<dbReference type="EMBL" id="CP097636">
    <property type="protein sequence ID" value="URI08585.1"/>
    <property type="molecule type" value="Genomic_DNA"/>
</dbReference>
<organism evidence="2 3">
    <name type="scientific">Aquincola tertiaricarbonis</name>
    <dbReference type="NCBI Taxonomy" id="391953"/>
    <lineage>
        <taxon>Bacteria</taxon>
        <taxon>Pseudomonadati</taxon>
        <taxon>Pseudomonadota</taxon>
        <taxon>Betaproteobacteria</taxon>
        <taxon>Burkholderiales</taxon>
        <taxon>Sphaerotilaceae</taxon>
        <taxon>Aquincola</taxon>
    </lineage>
</organism>
<keyword evidence="1" id="KW-0472">Membrane</keyword>